<dbReference type="AlphaFoldDB" id="A0A484IHM0"/>
<evidence type="ECO:0000259" key="8">
    <source>
        <dbReference type="Pfam" id="PF01259"/>
    </source>
</evidence>
<dbReference type="EC" id="6.3.2.6" evidence="7"/>
<dbReference type="Gene3D" id="3.30.200.20">
    <property type="entry name" value="Phosphorylase Kinase, domain 1"/>
    <property type="match status" value="1"/>
</dbReference>
<dbReference type="GO" id="GO:0004639">
    <property type="term" value="F:phosphoribosylaminoimidazolesuccinocarboxamide synthase activity"/>
    <property type="evidence" value="ECO:0007669"/>
    <property type="project" value="UniProtKB-UniRule"/>
</dbReference>
<gene>
    <name evidence="7 9" type="primary">purC</name>
    <name evidence="9" type="ORF">NFRAN_3184</name>
</gene>
<evidence type="ECO:0000256" key="1">
    <source>
        <dbReference type="ARBA" id="ARBA00004672"/>
    </source>
</evidence>
<dbReference type="UniPathway" id="UPA00074">
    <property type="reaction ID" value="UER00131"/>
</dbReference>
<proteinExistence type="inferred from homology"/>
<evidence type="ECO:0000256" key="5">
    <source>
        <dbReference type="ARBA" id="ARBA00022755"/>
    </source>
</evidence>
<sequence>MRLIKKGKVKDIYEASSDTLIFSFTNRVSAFDVIMDDEIPFKGKVLCDFAVFWFEKLDFDNHFIRRLSPTMIEVKKLNMIPIECVVRAYLYGSLYNRYLNNSLNLDELHQYFQKKDLKLASKLPKLLFDPTTKSDEHDEPITRSTVLESNLVSREEFNLLKNSSLDLFNKVSSIISKAGFILADIKFEFGREQNTRRLLLADSIGPDEFRIWNKKDYRLGSIQESYDKQLLRDWLNETGFKQKVEEYRGSKLNPIIPRLPKHLISEIADKYIDAYERITGRTFEKS</sequence>
<organism evidence="9 10">
    <name type="scientific">Candidatus Nitrosocosmicus franklandianus</name>
    <dbReference type="NCBI Taxonomy" id="1798806"/>
    <lineage>
        <taxon>Archaea</taxon>
        <taxon>Nitrososphaerota</taxon>
        <taxon>Nitrososphaeria</taxon>
        <taxon>Nitrososphaerales</taxon>
        <taxon>Nitrososphaeraceae</taxon>
        <taxon>Candidatus Nitrosocosmicus</taxon>
    </lineage>
</organism>
<keyword evidence="3 7" id="KW-0436">Ligase</keyword>
<feature type="domain" description="SAICAR synthetase/ADE2 N-terminal" evidence="8">
    <location>
        <begin position="4"/>
        <end position="245"/>
    </location>
</feature>
<evidence type="ECO:0000256" key="7">
    <source>
        <dbReference type="HAMAP-Rule" id="MF_00137"/>
    </source>
</evidence>
<dbReference type="InterPro" id="IPR028923">
    <property type="entry name" value="SAICAR_synt/ADE2_N"/>
</dbReference>
<evidence type="ECO:0000256" key="3">
    <source>
        <dbReference type="ARBA" id="ARBA00022598"/>
    </source>
</evidence>
<keyword evidence="5 7" id="KW-0658">Purine biosynthesis</keyword>
<dbReference type="Gene3D" id="3.30.470.20">
    <property type="entry name" value="ATP-grasp fold, B domain"/>
    <property type="match status" value="1"/>
</dbReference>
<dbReference type="EMBL" id="LR216287">
    <property type="protein sequence ID" value="VFJ15502.1"/>
    <property type="molecule type" value="Genomic_DNA"/>
</dbReference>
<dbReference type="Proteomes" id="UP000294299">
    <property type="component" value="Chromosome NFRAN"/>
</dbReference>
<protein>
    <recommendedName>
        <fullName evidence="7">Phosphoribosylaminoimidazole-succinocarboxamide synthase</fullName>
        <ecNumber evidence="7">6.3.2.6</ecNumber>
    </recommendedName>
    <alternativeName>
        <fullName evidence="7">SAICAR synthetase</fullName>
    </alternativeName>
</protein>
<dbReference type="KEGG" id="nfn:NFRAN_3184"/>
<reference evidence="9 10" key="1">
    <citation type="submission" date="2019-02" db="EMBL/GenBank/DDBJ databases">
        <authorList>
            <person name="Lehtovirta-Morley E L."/>
        </authorList>
    </citation>
    <scope>NUCLEOTIDE SEQUENCE [LARGE SCALE GENOMIC DNA]</scope>
    <source>
        <strain evidence="9">NFRAN1</strain>
    </source>
</reference>
<evidence type="ECO:0000313" key="9">
    <source>
        <dbReference type="EMBL" id="VFJ15502.1"/>
    </source>
</evidence>
<comment type="pathway">
    <text evidence="1 7">Purine metabolism; IMP biosynthesis via de novo pathway; 5-amino-1-(5-phospho-D-ribosyl)imidazole-4-carboxamide from 5-amino-1-(5-phospho-D-ribosyl)imidazole-4-carboxylate: step 1/2.</text>
</comment>
<dbReference type="PROSITE" id="PS01057">
    <property type="entry name" value="SAICAR_SYNTHETASE_1"/>
    <property type="match status" value="1"/>
</dbReference>
<dbReference type="InterPro" id="IPR018236">
    <property type="entry name" value="SAICAR_synthetase_CS"/>
</dbReference>
<evidence type="ECO:0000256" key="6">
    <source>
        <dbReference type="ARBA" id="ARBA00022840"/>
    </source>
</evidence>
<evidence type="ECO:0000256" key="4">
    <source>
        <dbReference type="ARBA" id="ARBA00022741"/>
    </source>
</evidence>
<keyword evidence="4 7" id="KW-0547">Nucleotide-binding</keyword>
<dbReference type="OrthoDB" id="10775at2157"/>
<comment type="catalytic activity">
    <reaction evidence="7">
        <text>5-amino-1-(5-phospho-D-ribosyl)imidazole-4-carboxylate + L-aspartate + ATP = (2S)-2-[5-amino-1-(5-phospho-beta-D-ribosyl)imidazole-4-carboxamido]succinate + ADP + phosphate + 2 H(+)</text>
        <dbReference type="Rhea" id="RHEA:22628"/>
        <dbReference type="ChEBI" id="CHEBI:15378"/>
        <dbReference type="ChEBI" id="CHEBI:29991"/>
        <dbReference type="ChEBI" id="CHEBI:30616"/>
        <dbReference type="ChEBI" id="CHEBI:43474"/>
        <dbReference type="ChEBI" id="CHEBI:58443"/>
        <dbReference type="ChEBI" id="CHEBI:77657"/>
        <dbReference type="ChEBI" id="CHEBI:456216"/>
        <dbReference type="EC" id="6.3.2.6"/>
    </reaction>
</comment>
<dbReference type="GeneID" id="39422277"/>
<dbReference type="PANTHER" id="PTHR43700">
    <property type="entry name" value="PHOSPHORIBOSYLAMINOIMIDAZOLE-SUCCINOCARBOXAMIDE SYNTHASE"/>
    <property type="match status" value="1"/>
</dbReference>
<dbReference type="InterPro" id="IPR001636">
    <property type="entry name" value="SAICAR_synth"/>
</dbReference>
<dbReference type="NCBIfam" id="TIGR00081">
    <property type="entry name" value="purC"/>
    <property type="match status" value="1"/>
</dbReference>
<dbReference type="PANTHER" id="PTHR43700:SF1">
    <property type="entry name" value="PHOSPHORIBOSYLAMINOIMIDAZOLE-SUCCINOCARBOXAMIDE SYNTHASE"/>
    <property type="match status" value="1"/>
</dbReference>
<dbReference type="GO" id="GO:0005737">
    <property type="term" value="C:cytoplasm"/>
    <property type="evidence" value="ECO:0007669"/>
    <property type="project" value="TreeGrafter"/>
</dbReference>
<accession>A0A484IHM0</accession>
<dbReference type="RefSeq" id="WP_134485495.1">
    <property type="nucleotide sequence ID" value="NZ_LR216287.1"/>
</dbReference>
<dbReference type="SUPFAM" id="SSF56104">
    <property type="entry name" value="SAICAR synthase-like"/>
    <property type="match status" value="1"/>
</dbReference>
<evidence type="ECO:0000256" key="2">
    <source>
        <dbReference type="ARBA" id="ARBA00010190"/>
    </source>
</evidence>
<dbReference type="GO" id="GO:0006189">
    <property type="term" value="P:'de novo' IMP biosynthetic process"/>
    <property type="evidence" value="ECO:0007669"/>
    <property type="project" value="UniProtKB-UniRule"/>
</dbReference>
<dbReference type="PROSITE" id="PS01058">
    <property type="entry name" value="SAICAR_SYNTHETASE_2"/>
    <property type="match status" value="1"/>
</dbReference>
<dbReference type="HAMAP" id="MF_00137">
    <property type="entry name" value="SAICAR_synth"/>
    <property type="match status" value="1"/>
</dbReference>
<keyword evidence="10" id="KW-1185">Reference proteome</keyword>
<name>A0A484IHM0_9ARCH</name>
<comment type="similarity">
    <text evidence="2 7">Belongs to the SAICAR synthetase family.</text>
</comment>
<evidence type="ECO:0000313" key="10">
    <source>
        <dbReference type="Proteomes" id="UP000294299"/>
    </source>
</evidence>
<keyword evidence="6 7" id="KW-0067">ATP-binding</keyword>
<dbReference type="GO" id="GO:0005524">
    <property type="term" value="F:ATP binding"/>
    <property type="evidence" value="ECO:0007669"/>
    <property type="project" value="UniProtKB-KW"/>
</dbReference>
<dbReference type="Pfam" id="PF01259">
    <property type="entry name" value="SAICAR_synt"/>
    <property type="match status" value="1"/>
</dbReference>
<dbReference type="CDD" id="cd01414">
    <property type="entry name" value="SAICAR_synt_Sc"/>
    <property type="match status" value="1"/>
</dbReference>